<name>A0A2T2NQW6_CORCC</name>
<accession>A0A2T2NQW6</accession>
<organism evidence="1 2">
    <name type="scientific">Corynespora cassiicola Philippines</name>
    <dbReference type="NCBI Taxonomy" id="1448308"/>
    <lineage>
        <taxon>Eukaryota</taxon>
        <taxon>Fungi</taxon>
        <taxon>Dikarya</taxon>
        <taxon>Ascomycota</taxon>
        <taxon>Pezizomycotina</taxon>
        <taxon>Dothideomycetes</taxon>
        <taxon>Pleosporomycetidae</taxon>
        <taxon>Pleosporales</taxon>
        <taxon>Corynesporascaceae</taxon>
        <taxon>Corynespora</taxon>
    </lineage>
</organism>
<proteinExistence type="predicted"/>
<dbReference type="AlphaFoldDB" id="A0A2T2NQW6"/>
<reference evidence="1 2" key="1">
    <citation type="journal article" date="2018" name="Front. Microbiol.">
        <title>Genome-Wide Analysis of Corynespora cassiicola Leaf Fall Disease Putative Effectors.</title>
        <authorList>
            <person name="Lopez D."/>
            <person name="Ribeiro S."/>
            <person name="Label P."/>
            <person name="Fumanal B."/>
            <person name="Venisse J.S."/>
            <person name="Kohler A."/>
            <person name="de Oliveira R.R."/>
            <person name="Labutti K."/>
            <person name="Lipzen A."/>
            <person name="Lail K."/>
            <person name="Bauer D."/>
            <person name="Ohm R.A."/>
            <person name="Barry K.W."/>
            <person name="Spatafora J."/>
            <person name="Grigoriev I.V."/>
            <person name="Martin F.M."/>
            <person name="Pujade-Renaud V."/>
        </authorList>
    </citation>
    <scope>NUCLEOTIDE SEQUENCE [LARGE SCALE GENOMIC DNA]</scope>
    <source>
        <strain evidence="1 2">Philippines</strain>
    </source>
</reference>
<sequence length="122" mass="13384">MSTCGRPVVKVTIWVSVRADVMNNVVVDGMSVDDSGTVGLAVLLGVEIVVVEDVDPGATVVEVDVDELRLETEEEVEVNDEDDEDKEVDVNDGTLELLVLEKMEEVVQMEVDEVKIVEVRVQ</sequence>
<protein>
    <submittedName>
        <fullName evidence="1">Uncharacterized protein</fullName>
    </submittedName>
</protein>
<dbReference type="EMBL" id="KZ678135">
    <property type="protein sequence ID" value="PSN67478.1"/>
    <property type="molecule type" value="Genomic_DNA"/>
</dbReference>
<evidence type="ECO:0000313" key="1">
    <source>
        <dbReference type="EMBL" id="PSN67478.1"/>
    </source>
</evidence>
<keyword evidence="2" id="KW-1185">Reference proteome</keyword>
<evidence type="ECO:0000313" key="2">
    <source>
        <dbReference type="Proteomes" id="UP000240883"/>
    </source>
</evidence>
<dbReference type="Proteomes" id="UP000240883">
    <property type="component" value="Unassembled WGS sequence"/>
</dbReference>
<gene>
    <name evidence="1" type="ORF">BS50DRAFT_588436</name>
</gene>